<accession>A0A4P2QVT3</accession>
<dbReference type="SUPFAM" id="SSF48452">
    <property type="entry name" value="TPR-like"/>
    <property type="match status" value="1"/>
</dbReference>
<name>A0A4P2QVT3_SORCE</name>
<dbReference type="AlphaFoldDB" id="A0A4P2QVT3"/>
<sequence length="625" mass="63279">MAVRPLDPLDGVSPLSRLLQSASGAEVRAELDRIEALLGEAGAPAAAEAGAPAAAEAGAPAAAPAAPPLPGGPLLAAALGFGRGALALREGALDAAVRLLDGAAAAFDAQGAAEARDLARCEAVLARLRRDARSACASAVAELNAIAGAGDGGRRAAVVAAHYRATAERIAGDAAAAQRTLLSALRGSEPFLDERAQILNSLGTLYVTLGAHGAAEALLEHAAELHRRRGDAVGEAIAYGQLGAAALGLGALERARAALQRQEWLCARLGDAFGRARALTFLSELALELGRADDALALATSARDVAAGATPPLRTWIAYAARAMGRARRDLGDPGAAVALEEAGALFRELGHPLGEALAAWDRASAEALAPVRSTTPVAPVQPATPVDWFSAAWALGSLGLPSRVAQLLRERMEIEEAAPAPRMANGGPASDGGIRERALAAAAQTSPHVAVQREVELVYDRPDDLTVVAARRTAAHRNLGRLAALTLAPPGLVVAAIAASGLGVRGLVLPSERAAAACIAHLPGLAVWLWPSAIAPAAIGSDLADLRTALGEPLRAALALAPAGRVVCPPFAGDVGAELEAVEVGALLALTESLAQGELRLDAQLGWNGEVGASVEALGFVLTR</sequence>
<reference evidence="1 2" key="1">
    <citation type="submission" date="2015-09" db="EMBL/GenBank/DDBJ databases">
        <title>Sorangium comparison.</title>
        <authorList>
            <person name="Zaburannyi N."/>
            <person name="Bunk B."/>
            <person name="Overmann J."/>
            <person name="Mueller R."/>
        </authorList>
    </citation>
    <scope>NUCLEOTIDE SEQUENCE [LARGE SCALE GENOMIC DNA]</scope>
    <source>
        <strain evidence="1 2">So ce836</strain>
    </source>
</reference>
<gene>
    <name evidence="1" type="ORF">SOCE836_067410</name>
</gene>
<evidence type="ECO:0000313" key="1">
    <source>
        <dbReference type="EMBL" id="AUX34567.1"/>
    </source>
</evidence>
<evidence type="ECO:0008006" key="3">
    <source>
        <dbReference type="Google" id="ProtNLM"/>
    </source>
</evidence>
<proteinExistence type="predicted"/>
<protein>
    <recommendedName>
        <fullName evidence="3">MalT-like TPR region domain-containing protein</fullName>
    </recommendedName>
</protein>
<dbReference type="Gene3D" id="1.25.40.10">
    <property type="entry name" value="Tetratricopeptide repeat domain"/>
    <property type="match status" value="1"/>
</dbReference>
<dbReference type="EMBL" id="CP012672">
    <property type="protein sequence ID" value="AUX34567.1"/>
    <property type="molecule type" value="Genomic_DNA"/>
</dbReference>
<organism evidence="1 2">
    <name type="scientific">Sorangium cellulosum</name>
    <name type="common">Polyangium cellulosum</name>
    <dbReference type="NCBI Taxonomy" id="56"/>
    <lineage>
        <taxon>Bacteria</taxon>
        <taxon>Pseudomonadati</taxon>
        <taxon>Myxococcota</taxon>
        <taxon>Polyangia</taxon>
        <taxon>Polyangiales</taxon>
        <taxon>Polyangiaceae</taxon>
        <taxon>Sorangium</taxon>
    </lineage>
</organism>
<dbReference type="Proteomes" id="UP000295497">
    <property type="component" value="Chromosome"/>
</dbReference>
<dbReference type="InterPro" id="IPR011990">
    <property type="entry name" value="TPR-like_helical_dom_sf"/>
</dbReference>
<evidence type="ECO:0000313" key="2">
    <source>
        <dbReference type="Proteomes" id="UP000295497"/>
    </source>
</evidence>